<dbReference type="Proteomes" id="UP001623559">
    <property type="component" value="Unassembled WGS sequence"/>
</dbReference>
<sequence>MKKISTIFAFVVAMMAFSTNIHAQGMDPQAMIQRQVDRMTTELSLSKDQVAKIEPLIEARMNKMMELRQQGMEREEMMAEMKKINDAQAEQFKAILTPEQLEKYKTMQSQARPGGGGPRE</sequence>
<comment type="caution">
    <text evidence="2">The sequence shown here is derived from an EMBL/GenBank/DDBJ whole genome shotgun (WGS) entry which is preliminary data.</text>
</comment>
<feature type="signal peptide" evidence="1">
    <location>
        <begin position="1"/>
        <end position="23"/>
    </location>
</feature>
<gene>
    <name evidence="2" type="ORF">V7S74_08170</name>
</gene>
<protein>
    <recommendedName>
        <fullName evidence="4">Periplasmic heavy metal sensor</fullName>
    </recommendedName>
</protein>
<evidence type="ECO:0000256" key="1">
    <source>
        <dbReference type="SAM" id="SignalP"/>
    </source>
</evidence>
<evidence type="ECO:0008006" key="4">
    <source>
        <dbReference type="Google" id="ProtNLM"/>
    </source>
</evidence>
<reference evidence="2 3" key="1">
    <citation type="submission" date="2024-07" db="EMBL/GenBank/DDBJ databases">
        <authorList>
            <person name="Pitt A."/>
            <person name="Hahn M.W."/>
        </authorList>
    </citation>
    <scope>NUCLEOTIDE SEQUENCE [LARGE SCALE GENOMIC DNA]</scope>
    <source>
        <strain evidence="2 3">2-AUSEE-184A6</strain>
    </source>
</reference>
<keyword evidence="1" id="KW-0732">Signal</keyword>
<organism evidence="2 3">
    <name type="scientific">Aquirufa novilacunae</name>
    <dbReference type="NCBI Taxonomy" id="3139305"/>
    <lineage>
        <taxon>Bacteria</taxon>
        <taxon>Pseudomonadati</taxon>
        <taxon>Bacteroidota</taxon>
        <taxon>Cytophagia</taxon>
        <taxon>Cytophagales</taxon>
        <taxon>Flectobacillaceae</taxon>
        <taxon>Aquirufa</taxon>
    </lineage>
</organism>
<evidence type="ECO:0000313" key="2">
    <source>
        <dbReference type="EMBL" id="MFL0206715.1"/>
    </source>
</evidence>
<evidence type="ECO:0000313" key="3">
    <source>
        <dbReference type="Proteomes" id="UP001623559"/>
    </source>
</evidence>
<dbReference type="EMBL" id="JBEWZG010000003">
    <property type="protein sequence ID" value="MFL0206715.1"/>
    <property type="molecule type" value="Genomic_DNA"/>
</dbReference>
<feature type="chain" id="PRO_5046324289" description="Periplasmic heavy metal sensor" evidence="1">
    <location>
        <begin position="24"/>
        <end position="120"/>
    </location>
</feature>
<name>A0ABW8T1Q7_9BACT</name>
<proteinExistence type="predicted"/>
<dbReference type="RefSeq" id="WP_406778267.1">
    <property type="nucleotide sequence ID" value="NZ_JBEWZG010000003.1"/>
</dbReference>
<accession>A0ABW8T1Q7</accession>